<evidence type="ECO:0000313" key="3">
    <source>
        <dbReference type="Proteomes" id="UP000031014"/>
    </source>
</evidence>
<protein>
    <submittedName>
        <fullName evidence="2">Uncharacterized protein</fullName>
    </submittedName>
</protein>
<dbReference type="STRING" id="1321606.SAMD00020551_0774"/>
<reference evidence="2 3" key="1">
    <citation type="submission" date="2013-06" db="EMBL/GenBank/DDBJ databases">
        <title>Whole genome shotgun sequence of Bacillus selenatarsenatis SF-1.</title>
        <authorList>
            <person name="Kuroda M."/>
            <person name="Sei K."/>
            <person name="Yamashita M."/>
            <person name="Ike M."/>
        </authorList>
    </citation>
    <scope>NUCLEOTIDE SEQUENCE [LARGE SCALE GENOMIC DNA]</scope>
    <source>
        <strain evidence="2 3">SF-1</strain>
    </source>
</reference>
<feature type="compositionally biased region" description="Polar residues" evidence="1">
    <location>
        <begin position="39"/>
        <end position="57"/>
    </location>
</feature>
<gene>
    <name evidence="2" type="ORF">SAMD00020551_0774</name>
</gene>
<evidence type="ECO:0000256" key="1">
    <source>
        <dbReference type="SAM" id="MobiDB-lite"/>
    </source>
</evidence>
<proteinExistence type="predicted"/>
<evidence type="ECO:0000313" key="2">
    <source>
        <dbReference type="EMBL" id="GAM12639.1"/>
    </source>
</evidence>
<comment type="caution">
    <text evidence="2">The sequence shown here is derived from an EMBL/GenBank/DDBJ whole genome shotgun (WGS) entry which is preliminary data.</text>
</comment>
<dbReference type="RefSeq" id="WP_041964572.1">
    <property type="nucleotide sequence ID" value="NZ_BASE01000017.1"/>
</dbReference>
<dbReference type="AlphaFoldDB" id="A0A0A8X067"/>
<keyword evidence="3" id="KW-1185">Reference proteome</keyword>
<sequence>MGQAAGAVCPSVKFNLGSATTGEIRGQAGISEECGNANEMRSTGNKTVSTGDKSSLTGDKIVSTGDKKSSTVILFENKGFGVDQNHT</sequence>
<name>A0A0A8X067_MESS1</name>
<organism evidence="2 3">
    <name type="scientific">Mesobacillus selenatarsenatis (strain DSM 18680 / JCM 14380 / FERM P-15431 / SF-1)</name>
    <dbReference type="NCBI Taxonomy" id="1321606"/>
    <lineage>
        <taxon>Bacteria</taxon>
        <taxon>Bacillati</taxon>
        <taxon>Bacillota</taxon>
        <taxon>Bacilli</taxon>
        <taxon>Bacillales</taxon>
        <taxon>Bacillaceae</taxon>
        <taxon>Mesobacillus</taxon>
    </lineage>
</organism>
<dbReference type="Proteomes" id="UP000031014">
    <property type="component" value="Unassembled WGS sequence"/>
</dbReference>
<dbReference type="EMBL" id="BASE01000017">
    <property type="protein sequence ID" value="GAM12639.1"/>
    <property type="molecule type" value="Genomic_DNA"/>
</dbReference>
<accession>A0A0A8X067</accession>
<feature type="region of interest" description="Disordered" evidence="1">
    <location>
        <begin position="36"/>
        <end position="58"/>
    </location>
</feature>